<feature type="compositionally biased region" description="Basic residues" evidence="1">
    <location>
        <begin position="879"/>
        <end position="891"/>
    </location>
</feature>
<feature type="compositionally biased region" description="Polar residues" evidence="1">
    <location>
        <begin position="1307"/>
        <end position="1322"/>
    </location>
</feature>
<feature type="region of interest" description="Disordered" evidence="1">
    <location>
        <begin position="128"/>
        <end position="178"/>
    </location>
</feature>
<evidence type="ECO:0000313" key="3">
    <source>
        <dbReference type="Proteomes" id="UP000283509"/>
    </source>
</evidence>
<feature type="compositionally biased region" description="Polar residues" evidence="1">
    <location>
        <begin position="299"/>
        <end position="327"/>
    </location>
</feature>
<feature type="region of interest" description="Disordered" evidence="1">
    <location>
        <begin position="871"/>
        <end position="1259"/>
    </location>
</feature>
<feature type="compositionally biased region" description="Polar residues" evidence="1">
    <location>
        <begin position="156"/>
        <end position="178"/>
    </location>
</feature>
<feature type="compositionally biased region" description="Polar residues" evidence="1">
    <location>
        <begin position="1170"/>
        <end position="1223"/>
    </location>
</feature>
<feature type="compositionally biased region" description="Polar residues" evidence="1">
    <location>
        <begin position="614"/>
        <end position="629"/>
    </location>
</feature>
<feature type="compositionally biased region" description="Polar residues" evidence="1">
    <location>
        <begin position="1680"/>
        <end position="1699"/>
    </location>
</feature>
<feature type="compositionally biased region" description="Low complexity" evidence="1">
    <location>
        <begin position="546"/>
        <end position="564"/>
    </location>
</feature>
<feature type="compositionally biased region" description="Polar residues" evidence="1">
    <location>
        <begin position="1061"/>
        <end position="1124"/>
    </location>
</feature>
<feature type="compositionally biased region" description="Polar residues" evidence="1">
    <location>
        <begin position="1825"/>
        <end position="1835"/>
    </location>
</feature>
<feature type="compositionally biased region" description="Polar residues" evidence="1">
    <location>
        <begin position="1239"/>
        <end position="1259"/>
    </location>
</feature>
<feature type="compositionally biased region" description="Polar residues" evidence="1">
    <location>
        <begin position="1460"/>
        <end position="1472"/>
    </location>
</feature>
<reference evidence="2 3" key="1">
    <citation type="submission" date="2018-04" db="EMBL/GenBank/DDBJ databases">
        <authorList>
            <person name="Zhang X."/>
            <person name="Yuan J."/>
            <person name="Li F."/>
            <person name="Xiang J."/>
        </authorList>
    </citation>
    <scope>NUCLEOTIDE SEQUENCE [LARGE SCALE GENOMIC DNA]</scope>
    <source>
        <tissue evidence="2">Muscle</tissue>
    </source>
</reference>
<gene>
    <name evidence="2" type="ORF">C7M84_004758</name>
</gene>
<feature type="compositionally biased region" description="Polar residues" evidence="1">
    <location>
        <begin position="1018"/>
        <end position="1035"/>
    </location>
</feature>
<feature type="compositionally biased region" description="Polar residues" evidence="1">
    <location>
        <begin position="1768"/>
        <end position="1780"/>
    </location>
</feature>
<dbReference type="EMBL" id="QCYY01001625">
    <property type="protein sequence ID" value="ROT76644.1"/>
    <property type="molecule type" value="Genomic_DNA"/>
</dbReference>
<feature type="region of interest" description="Disordered" evidence="1">
    <location>
        <begin position="1765"/>
        <end position="1858"/>
    </location>
</feature>
<feature type="compositionally biased region" description="Basic residues" evidence="1">
    <location>
        <begin position="912"/>
        <end position="923"/>
    </location>
</feature>
<feature type="compositionally biased region" description="Polar residues" evidence="1">
    <location>
        <begin position="1632"/>
        <end position="1643"/>
    </location>
</feature>
<feature type="compositionally biased region" description="Polar residues" evidence="1">
    <location>
        <begin position="1"/>
        <end position="11"/>
    </location>
</feature>
<feature type="compositionally biased region" description="Basic residues" evidence="1">
    <location>
        <begin position="196"/>
        <end position="206"/>
    </location>
</feature>
<feature type="compositionally biased region" description="Polar residues" evidence="1">
    <location>
        <begin position="812"/>
        <end position="826"/>
    </location>
</feature>
<feature type="compositionally biased region" description="Polar residues" evidence="1">
    <location>
        <begin position="1387"/>
        <end position="1398"/>
    </location>
</feature>
<comment type="caution">
    <text evidence="2">The sequence shown here is derived from an EMBL/GenBank/DDBJ whole genome shotgun (WGS) entry which is preliminary data.</text>
</comment>
<evidence type="ECO:0000313" key="2">
    <source>
        <dbReference type="EMBL" id="ROT76644.1"/>
    </source>
</evidence>
<sequence length="1858" mass="204289">MKGQPTKQGDFQSAHKHQAIPRSAHNEGRFPVSPQNNARFPVTPQTRRSSVSSTNKAIPRSADNRRIPQFSPQSNADFPLHGSILHSKTKAIHVYPTNTSDSSGQPTKLTGDSTVSSIIQARFPVLAHRTGRLPHHATKSTGDSSSAPQTRRDSHPSPQTRAIPQGQPTNISSRFLYSHPSSKPYAHLLSLGSYGHHNKSVKHSHSRSPQTSANSHVSLHHNKAIPQATPTSHSTRRFPSQPTPTQGSISQVSPQTSRDLPVTHKQVSCRKNISSVSHKQGDFHSVSQTRRFLVHHNQGDPTQSAHKVKAISTSAHKQGDSQSQIPTNKKRRFPSSATNKAIPSSSPQTRRFQVSPQTRRFPVSHKQGDSQSAHNKAIPSQPTQTRRFQSAHKQGRFPVSPQTRRFPTAQKQRRFPGQPTNKAIPRSAHKQGDSQSAHKTRRFPVQPTNKAIPSQPTTQADSPEFPSQHTNKHPQVTQAGDPSQPTNKAIPSQPTQTRRFSQPVHPSTNQADSSQPTNKATSSPVQPTSSQGDSQSAHKQGDSQVSPQTRRFPSSPRRFPVSPQTRRFPGSAHKQGDPSQPQKQGVKFSPQTMRFPVPSPQSHRRFPVSHKQGDPSQPTNKAIPSQPTNKAIPRSAHKQGDSQSAHKQGDSSQPTNKAIPSQPTNKAIPRSAHKQGDSPVKPTNNGDSQSVPTNKRRLPSPHSPQTRSIPRSATNKVRVRPQVSITTQTRRFSALSTQITGCIFPSPCSLSPHKQGYSPLKVSPLLNNTKACDLLMRQAHKPRPILSQSHKQGRLPSQSSPQINGDPVHATQGDSPVSAPSNNARSQLRPHTLRRFFQQSVPNKAFPASRSTKSLDLPVQPLSKHSYYKARSSLSPAHKQGRFARSAHKQRCAFPSQSAHNKAISPGLAPHNTRHPGQRHNTRRIPGQPTHNTGAISRSSPTNKANSQSAHKQGDSHQPPTNKAIPGQPTNKRDSTVSPTNKAIPGFSPSQTKAIPRSAHKSSRPDLLSAHKTRRFPVNTTINKSDYPDQPTQQGDFLRPRPQTGEFSPVIPPARKHRPIPSSTHNTSRDSLQSSAHKQGGLPSSRNSTNKAISRSAPQTKCVTSQVSPPNKGDSQSQPTTRRFFQSVLHKQGDSQSVPTNHRRFQVSPTTRRFQYQPTNKCGFPGHPENYQSSAFPVSPNQRRTSHAAQNKAIPSQSSPTNQGDSQSAQQTRRFPVSPSNTGVFPGQPHNHRAIPKVSPQTSAIPVSSQTQVRLSSQSPQTIVGRFPVSHKQVAIPRSAHKSTSVDFLRQPHKLTGVFPGPATNKAIHSQSPQKGDSQFSPTNKAILQVSPTNKAIPQVSLYVCTPNKAYSQVISPQAKVTIRHSTAHTRLIPSQPTNTVVLDSLHQSGSHSHTTLSALHFPSPGHNRNISGDFPSQAHQTRAISQVSPTNKADSSRRSSRPIPHTIATLAHRHASFSLSTNQGDSPQLNHASPHKHKATSLQLSQQNRVAIPMIQRPTTTNERSGFAKISRSSLIIPSARDSPVSPLKYRWANSRSARTNKAIPEVSATTRRFPSQLQTSAIPKSAHTHHQRAISSLSTKPTGFPVRSHQNKAKFTRVSPTYAHRPVPSRSGPQTKAISFQVIVFHNTSKANSRSATTKGDSQVAHKQMSDSQSSPHKRRFPVQPHNKCRIIPSHAQPTNKAIPSHPQTRAHSQVQPHKTRRFPRSADHNQVMVHRISAKFTPSQSTAIISSSQNSPAILPRVHATKQRRNYTRSPQTYGAFAVHSPTNKADSQSATQNKRRFPRSAHNKAIPSQRHKQRRLPMSRPNKQKAIPQSAHKQERIPSQSSQTRRFTIQLRHKHRQISDVRPPNSRPIP</sequence>
<feature type="compositionally biased region" description="Polar residues" evidence="1">
    <location>
        <begin position="335"/>
        <end position="358"/>
    </location>
</feature>
<feature type="compositionally biased region" description="Polar residues" evidence="1">
    <location>
        <begin position="1147"/>
        <end position="1160"/>
    </location>
</feature>
<feature type="region of interest" description="Disordered" evidence="1">
    <location>
        <begin position="1632"/>
        <end position="1666"/>
    </location>
</feature>
<feature type="compositionally biased region" description="Polar residues" evidence="1">
    <location>
        <begin position="786"/>
        <end position="803"/>
    </location>
</feature>
<keyword evidence="3" id="KW-1185">Reference proteome</keyword>
<protein>
    <submittedName>
        <fullName evidence="2">Uncharacterized protein</fullName>
    </submittedName>
</protein>
<feature type="compositionally biased region" description="Polar residues" evidence="1">
    <location>
        <begin position="681"/>
        <end position="693"/>
    </location>
</feature>
<feature type="compositionally biased region" description="Polar residues" evidence="1">
    <location>
        <begin position="641"/>
        <end position="665"/>
    </location>
</feature>
<feature type="compositionally biased region" description="Polar residues" evidence="1">
    <location>
        <begin position="369"/>
        <end position="388"/>
    </location>
</feature>
<reference evidence="2 3" key="2">
    <citation type="submission" date="2019-01" db="EMBL/GenBank/DDBJ databases">
        <title>The decoding of complex shrimp genome reveals the adaptation for benthos swimmer, frequently molting mechanism and breeding impact on genome.</title>
        <authorList>
            <person name="Sun Y."/>
            <person name="Gao Y."/>
            <person name="Yu Y."/>
        </authorList>
    </citation>
    <scope>NUCLEOTIDE SEQUENCE [LARGE SCALE GENOMIC DNA]</scope>
    <source>
        <tissue evidence="2">Muscle</tissue>
    </source>
</reference>
<feature type="compositionally biased region" description="Polar residues" evidence="1">
    <location>
        <begin position="703"/>
        <end position="715"/>
    </location>
</feature>
<feature type="region of interest" description="Disordered" evidence="1">
    <location>
        <begin position="1387"/>
        <end position="1442"/>
    </location>
</feature>
<feature type="region of interest" description="Disordered" evidence="1">
    <location>
        <begin position="196"/>
        <end position="267"/>
    </location>
</feature>
<dbReference type="Proteomes" id="UP000283509">
    <property type="component" value="Unassembled WGS sequence"/>
</dbReference>
<feature type="compositionally biased region" description="Polar residues" evidence="1">
    <location>
        <begin position="228"/>
        <end position="258"/>
    </location>
</feature>
<dbReference type="STRING" id="6689.A0A3R7MHF5"/>
<feature type="compositionally biased region" description="Polar residues" evidence="1">
    <location>
        <begin position="1418"/>
        <end position="1434"/>
    </location>
</feature>
<name>A0A3R7MHF5_PENVA</name>
<organism evidence="2 3">
    <name type="scientific">Penaeus vannamei</name>
    <name type="common">Whiteleg shrimp</name>
    <name type="synonym">Litopenaeus vannamei</name>
    <dbReference type="NCBI Taxonomy" id="6689"/>
    <lineage>
        <taxon>Eukaryota</taxon>
        <taxon>Metazoa</taxon>
        <taxon>Ecdysozoa</taxon>
        <taxon>Arthropoda</taxon>
        <taxon>Crustacea</taxon>
        <taxon>Multicrustacea</taxon>
        <taxon>Malacostraca</taxon>
        <taxon>Eumalacostraca</taxon>
        <taxon>Eucarida</taxon>
        <taxon>Decapoda</taxon>
        <taxon>Dendrobranchiata</taxon>
        <taxon>Penaeoidea</taxon>
        <taxon>Penaeidae</taxon>
        <taxon>Penaeus</taxon>
    </lineage>
</organism>
<feature type="region of interest" description="Disordered" evidence="1">
    <location>
        <begin position="1298"/>
        <end position="1322"/>
    </location>
</feature>
<feature type="region of interest" description="Disordered" evidence="1">
    <location>
        <begin position="1"/>
        <end position="81"/>
    </location>
</feature>
<feature type="compositionally biased region" description="Polar residues" evidence="1">
    <location>
        <begin position="33"/>
        <end position="56"/>
    </location>
</feature>
<feature type="region of interest" description="Disordered" evidence="1">
    <location>
        <begin position="1460"/>
        <end position="1484"/>
    </location>
</feature>
<feature type="region of interest" description="Disordered" evidence="1">
    <location>
        <begin position="298"/>
        <end position="723"/>
    </location>
</feature>
<feature type="compositionally biased region" description="Polar residues" evidence="1">
    <location>
        <begin position="139"/>
        <end position="149"/>
    </location>
</feature>
<feature type="compositionally biased region" description="Basic residues" evidence="1">
    <location>
        <begin position="129"/>
        <end position="138"/>
    </location>
</feature>
<feature type="region of interest" description="Disordered" evidence="1">
    <location>
        <begin position="1680"/>
        <end position="1704"/>
    </location>
</feature>
<proteinExistence type="predicted"/>
<accession>A0A3R7MHF5</accession>
<feature type="compositionally biased region" description="Polar residues" evidence="1">
    <location>
        <begin position="446"/>
        <end position="545"/>
    </location>
</feature>
<feature type="compositionally biased region" description="Polar residues" evidence="1">
    <location>
        <begin position="207"/>
        <end position="217"/>
    </location>
</feature>
<feature type="compositionally biased region" description="Basic residues" evidence="1">
    <location>
        <begin position="1781"/>
        <end position="1790"/>
    </location>
</feature>
<evidence type="ECO:0000256" key="1">
    <source>
        <dbReference type="SAM" id="MobiDB-lite"/>
    </source>
</evidence>
<feature type="region of interest" description="Disordered" evidence="1">
    <location>
        <begin position="1561"/>
        <end position="1590"/>
    </location>
</feature>
<feature type="region of interest" description="Disordered" evidence="1">
    <location>
        <begin position="784"/>
        <end position="826"/>
    </location>
</feature>
<feature type="compositionally biased region" description="Polar residues" evidence="1">
    <location>
        <begin position="929"/>
        <end position="961"/>
    </location>
</feature>